<dbReference type="GO" id="GO:0016857">
    <property type="term" value="F:racemase and epimerase activity, acting on carbohydrates and derivatives"/>
    <property type="evidence" value="ECO:0007669"/>
    <property type="project" value="InterPro"/>
</dbReference>
<dbReference type="AlphaFoldDB" id="C7Q375"/>
<reference evidence="1 2" key="1">
    <citation type="journal article" date="2009" name="Stand. Genomic Sci.">
        <title>Complete genome sequence of Catenulispora acidiphila type strain (ID 139908).</title>
        <authorList>
            <person name="Copeland A."/>
            <person name="Lapidus A."/>
            <person name="Glavina Del Rio T."/>
            <person name="Nolan M."/>
            <person name="Lucas S."/>
            <person name="Chen F."/>
            <person name="Tice H."/>
            <person name="Cheng J.F."/>
            <person name="Bruce D."/>
            <person name="Goodwin L."/>
            <person name="Pitluck S."/>
            <person name="Mikhailova N."/>
            <person name="Pati A."/>
            <person name="Ivanova N."/>
            <person name="Mavromatis K."/>
            <person name="Chen A."/>
            <person name="Palaniappan K."/>
            <person name="Chain P."/>
            <person name="Land M."/>
            <person name="Hauser L."/>
            <person name="Chang Y.J."/>
            <person name="Jeffries C.D."/>
            <person name="Chertkov O."/>
            <person name="Brettin T."/>
            <person name="Detter J.C."/>
            <person name="Han C."/>
            <person name="Ali Z."/>
            <person name="Tindall B.J."/>
            <person name="Goker M."/>
            <person name="Bristow J."/>
            <person name="Eisen J.A."/>
            <person name="Markowitz V."/>
            <person name="Hugenholtz P."/>
            <person name="Kyrpides N.C."/>
            <person name="Klenk H.P."/>
        </authorList>
    </citation>
    <scope>NUCLEOTIDE SEQUENCE [LARGE SCALE GENOMIC DNA]</scope>
    <source>
        <strain evidence="2">DSM 44928 / JCM 14897 / NBRC 102108 / NRRL B-24433 / ID139908</strain>
    </source>
</reference>
<evidence type="ECO:0000313" key="1">
    <source>
        <dbReference type="EMBL" id="ACU73811.1"/>
    </source>
</evidence>
<dbReference type="InParanoid" id="C7Q375"/>
<proteinExistence type="predicted"/>
<dbReference type="STRING" id="479433.Caci_4951"/>
<evidence type="ECO:0008006" key="3">
    <source>
        <dbReference type="Google" id="ProtNLM"/>
    </source>
</evidence>
<dbReference type="HOGENOM" id="CLU_100689_1_0_11"/>
<dbReference type="OrthoDB" id="9799608at2"/>
<organism evidence="1 2">
    <name type="scientific">Catenulispora acidiphila (strain DSM 44928 / JCM 14897 / NBRC 102108 / NRRL B-24433 / ID139908)</name>
    <dbReference type="NCBI Taxonomy" id="479433"/>
    <lineage>
        <taxon>Bacteria</taxon>
        <taxon>Bacillati</taxon>
        <taxon>Actinomycetota</taxon>
        <taxon>Actinomycetes</taxon>
        <taxon>Catenulisporales</taxon>
        <taxon>Catenulisporaceae</taxon>
        <taxon>Catenulispora</taxon>
    </lineage>
</organism>
<dbReference type="Proteomes" id="UP000000851">
    <property type="component" value="Chromosome"/>
</dbReference>
<protein>
    <recommendedName>
        <fullName evidence="3">L-rhamnose 1-epimerase</fullName>
    </recommendedName>
</protein>
<dbReference type="InterPro" id="IPR011008">
    <property type="entry name" value="Dimeric_a/b-barrel"/>
</dbReference>
<dbReference type="EMBL" id="CP001700">
    <property type="protein sequence ID" value="ACU73811.1"/>
    <property type="molecule type" value="Genomic_DNA"/>
</dbReference>
<dbReference type="Pfam" id="PF05336">
    <property type="entry name" value="rhaM"/>
    <property type="match status" value="1"/>
</dbReference>
<sequence>MQRIAQVARLLPELREQYLALHSEVWPGVESTLRAAHIRNYSIFLHGDMLFAYYEYHGQDFAADLDTIKDDPETQRWWTFTDPCQVPWPDSATGSRWADLPEIWHLGDDPSPTAEES</sequence>
<dbReference type="RefSeq" id="WP_015793540.1">
    <property type="nucleotide sequence ID" value="NC_013131.1"/>
</dbReference>
<evidence type="ECO:0000313" key="2">
    <source>
        <dbReference type="Proteomes" id="UP000000851"/>
    </source>
</evidence>
<accession>C7Q375</accession>
<dbReference type="PANTHER" id="PTHR34389:SF2">
    <property type="entry name" value="L-RHAMNOSE MUTAROTASE"/>
    <property type="match status" value="1"/>
</dbReference>
<dbReference type="eggNOG" id="COG3254">
    <property type="taxonomic scope" value="Bacteria"/>
</dbReference>
<dbReference type="PANTHER" id="PTHR34389">
    <property type="entry name" value="L-RHAMNOSE MUTAROTASE"/>
    <property type="match status" value="1"/>
</dbReference>
<dbReference type="InterPro" id="IPR008000">
    <property type="entry name" value="Rham/fucose_mutarotase"/>
</dbReference>
<dbReference type="KEGG" id="cai:Caci_4951"/>
<dbReference type="SUPFAM" id="SSF54909">
    <property type="entry name" value="Dimeric alpha+beta barrel"/>
    <property type="match status" value="1"/>
</dbReference>
<keyword evidence="2" id="KW-1185">Reference proteome</keyword>
<dbReference type="Gene3D" id="3.30.70.100">
    <property type="match status" value="1"/>
</dbReference>
<gene>
    <name evidence="1" type="ordered locus">Caci_4951</name>
</gene>
<name>C7Q375_CATAD</name>